<dbReference type="CDD" id="cd00093">
    <property type="entry name" value="HTH_XRE"/>
    <property type="match status" value="1"/>
</dbReference>
<evidence type="ECO:0000313" key="2">
    <source>
        <dbReference type="EMBL" id="PNE39140.1"/>
    </source>
</evidence>
<dbReference type="GO" id="GO:0003677">
    <property type="term" value="F:DNA binding"/>
    <property type="evidence" value="ECO:0007669"/>
    <property type="project" value="InterPro"/>
</dbReference>
<name>A0A2N8PDS4_STRNR</name>
<dbReference type="InterPro" id="IPR010982">
    <property type="entry name" value="Lambda_DNA-bd_dom_sf"/>
</dbReference>
<sequence length="228" mass="25077">MAERPLTLPSPAPNRTLAARVRALREERAWTPERLAKEAGIQLATLKRLEGGGPIQPGFFTVGALAAALGVSLDDLFRQAQTAEPGLWSAGYEGRDIESFVASLLSAQISTVADVRLTPISRKPGFSKTRLTHALNEAGIAYTHLRALGNPKDNRAPFWEGRISEGRARFRSLLRSDAAQAELDELAEHAAQERVAVLCFERDQQRCHRHVVLETLRKRMSLPVSPLA</sequence>
<dbReference type="AlphaFoldDB" id="A0A2N8PDS4"/>
<dbReference type="Pfam" id="PF04343">
    <property type="entry name" value="DUF488"/>
    <property type="match status" value="1"/>
</dbReference>
<keyword evidence="3" id="KW-1185">Reference proteome</keyword>
<dbReference type="SMART" id="SM00530">
    <property type="entry name" value="HTH_XRE"/>
    <property type="match status" value="1"/>
</dbReference>
<dbReference type="PROSITE" id="PS50943">
    <property type="entry name" value="HTH_CROC1"/>
    <property type="match status" value="1"/>
</dbReference>
<protein>
    <recommendedName>
        <fullName evidence="1">HTH cro/C1-type domain-containing protein</fullName>
    </recommendedName>
</protein>
<proteinExistence type="predicted"/>
<reference evidence="3" key="1">
    <citation type="submission" date="2015-09" db="EMBL/GenBank/DDBJ databases">
        <authorList>
            <person name="Graham D.E."/>
            <person name="Mahan K.M."/>
            <person name="Klingeman D.M."/>
            <person name="Fida T."/>
            <person name="Giannone R.J."/>
            <person name="Hettich R.L."/>
            <person name="Parry R.J."/>
            <person name="Spain J.C."/>
        </authorList>
    </citation>
    <scope>NUCLEOTIDE SEQUENCE [LARGE SCALE GENOMIC DNA]</scope>
    <source>
        <strain evidence="3">JCM 4701</strain>
    </source>
</reference>
<dbReference type="RefSeq" id="WP_102926135.1">
    <property type="nucleotide sequence ID" value="NZ_LJSN01000003.1"/>
</dbReference>
<dbReference type="Pfam" id="PF13560">
    <property type="entry name" value="HTH_31"/>
    <property type="match status" value="1"/>
</dbReference>
<dbReference type="Gene3D" id="1.10.260.40">
    <property type="entry name" value="lambda repressor-like DNA-binding domains"/>
    <property type="match status" value="1"/>
</dbReference>
<evidence type="ECO:0000259" key="1">
    <source>
        <dbReference type="PROSITE" id="PS50943"/>
    </source>
</evidence>
<dbReference type="InterPro" id="IPR007438">
    <property type="entry name" value="DUF488"/>
</dbReference>
<evidence type="ECO:0000313" key="3">
    <source>
        <dbReference type="Proteomes" id="UP000236047"/>
    </source>
</evidence>
<feature type="domain" description="HTH cro/C1-type" evidence="1">
    <location>
        <begin position="21"/>
        <end position="76"/>
    </location>
</feature>
<dbReference type="PANTHER" id="PTHR39337">
    <property type="entry name" value="BLR5642 PROTEIN"/>
    <property type="match status" value="1"/>
</dbReference>
<organism evidence="2 3">
    <name type="scientific">Streptomyces noursei</name>
    <name type="common">Streptomyces albulus</name>
    <dbReference type="NCBI Taxonomy" id="1971"/>
    <lineage>
        <taxon>Bacteria</taxon>
        <taxon>Bacillati</taxon>
        <taxon>Actinomycetota</taxon>
        <taxon>Actinomycetes</taxon>
        <taxon>Kitasatosporales</taxon>
        <taxon>Streptomycetaceae</taxon>
        <taxon>Streptomyces</taxon>
    </lineage>
</organism>
<dbReference type="InterPro" id="IPR001387">
    <property type="entry name" value="Cro/C1-type_HTH"/>
</dbReference>
<dbReference type="SUPFAM" id="SSF47413">
    <property type="entry name" value="lambda repressor-like DNA-binding domains"/>
    <property type="match status" value="1"/>
</dbReference>
<accession>A0A2N8PDS4</accession>
<dbReference type="PANTHER" id="PTHR39337:SF1">
    <property type="entry name" value="BLR5642 PROTEIN"/>
    <property type="match status" value="1"/>
</dbReference>
<dbReference type="EMBL" id="LJSN01000003">
    <property type="protein sequence ID" value="PNE39140.1"/>
    <property type="molecule type" value="Genomic_DNA"/>
</dbReference>
<gene>
    <name evidence="2" type="ORF">AOB60_35095</name>
</gene>
<comment type="caution">
    <text evidence="2">The sequence shown here is derived from an EMBL/GenBank/DDBJ whole genome shotgun (WGS) entry which is preliminary data.</text>
</comment>
<dbReference type="Proteomes" id="UP000236047">
    <property type="component" value="Unassembled WGS sequence"/>
</dbReference>